<keyword evidence="1" id="KW-0343">GTPase activation</keyword>
<feature type="region of interest" description="Disordered" evidence="2">
    <location>
        <begin position="171"/>
        <end position="209"/>
    </location>
</feature>
<dbReference type="Gene3D" id="1.10.555.10">
    <property type="entry name" value="Rho GTPase activation protein"/>
    <property type="match status" value="1"/>
</dbReference>
<dbReference type="PANTHER" id="PTHR23176">
    <property type="entry name" value="RHO/RAC/CDC GTPASE-ACTIVATING PROTEIN"/>
    <property type="match status" value="1"/>
</dbReference>
<dbReference type="Pfam" id="PF00620">
    <property type="entry name" value="RhoGAP"/>
    <property type="match status" value="1"/>
</dbReference>
<dbReference type="PROSITE" id="PS50238">
    <property type="entry name" value="RHOGAP"/>
    <property type="match status" value="1"/>
</dbReference>
<feature type="compositionally biased region" description="Low complexity" evidence="2">
    <location>
        <begin position="259"/>
        <end position="274"/>
    </location>
</feature>
<dbReference type="InterPro" id="IPR008936">
    <property type="entry name" value="Rho_GTPase_activation_prot"/>
</dbReference>
<dbReference type="CDD" id="cd00159">
    <property type="entry name" value="RhoGAP"/>
    <property type="match status" value="1"/>
</dbReference>
<evidence type="ECO:0000313" key="5">
    <source>
        <dbReference type="Proteomes" id="UP001161017"/>
    </source>
</evidence>
<accession>A0AA43QVQ9</accession>
<protein>
    <recommendedName>
        <fullName evidence="3">Rho-GAP domain-containing protein</fullName>
    </recommendedName>
</protein>
<comment type="caution">
    <text evidence="4">The sequence shown here is derived from an EMBL/GenBank/DDBJ whole genome shotgun (WGS) entry which is preliminary data.</text>
</comment>
<evidence type="ECO:0000256" key="2">
    <source>
        <dbReference type="SAM" id="MobiDB-lite"/>
    </source>
</evidence>
<gene>
    <name evidence="4" type="ORF">OHK93_005090</name>
</gene>
<dbReference type="Proteomes" id="UP001161017">
    <property type="component" value="Unassembled WGS sequence"/>
</dbReference>
<dbReference type="SMART" id="SM00324">
    <property type="entry name" value="RhoGAP"/>
    <property type="match status" value="1"/>
</dbReference>
<feature type="compositionally biased region" description="Polar residues" evidence="2">
    <location>
        <begin position="30"/>
        <end position="39"/>
    </location>
</feature>
<sequence>MKFPRNGLRLDTSRGNTAVSSTSTSSAVTDNSVKSSPASSVFRRSRGKDSARSYPMNHSAPSSPELTSLPPYPSSPEEDGSRKGFFPSLRYRKSSSNVRPEDQPTIRAVPRHRHRDSDESESPIEGVPASEPFDFNALNAARRATQPSAVLEGPGLSSGFAPKTVKPVAVARPALQPPRRVDKEYPPLPVQNRSESSLGSYPQARPTTTIPFSASTRTLTSPKGGDRPTFFGRFKATSSKASDGFRKAAAMIHGKKTGRSGSRSGSGSAPGGRPLYEDNFQPRLLVLTLVEQVKLTRPRKLAHELPDATRFWIPALPYRCLEFLKIRGYQEEGLYRINGAVPDVKHWYQRFDREGDVDLMAHNVPDINSIGSLLKQWLRELPSEIFPKDAQARIKSAHPTATEVPQLMMEELSLLPPENYHLLRAITGHLADLIKAERRTRMNFEAVRTCMPSLKIETHCLRFLLTQWDSCWLGCKGQVAAYQAEVEEMRELGLVTEGQVVAARPPPELERVQPLSPMRADFV</sequence>
<dbReference type="SUPFAM" id="SSF48350">
    <property type="entry name" value="GTPase activation domain, GAP"/>
    <property type="match status" value="1"/>
</dbReference>
<dbReference type="GO" id="GO:0007165">
    <property type="term" value="P:signal transduction"/>
    <property type="evidence" value="ECO:0007669"/>
    <property type="project" value="InterPro"/>
</dbReference>
<evidence type="ECO:0000256" key="1">
    <source>
        <dbReference type="ARBA" id="ARBA00022468"/>
    </source>
</evidence>
<dbReference type="AlphaFoldDB" id="A0AA43QVQ9"/>
<feature type="region of interest" description="Disordered" evidence="2">
    <location>
        <begin position="253"/>
        <end position="275"/>
    </location>
</feature>
<dbReference type="EMBL" id="JAPUFD010000025">
    <property type="protein sequence ID" value="MDI1493302.1"/>
    <property type="molecule type" value="Genomic_DNA"/>
</dbReference>
<evidence type="ECO:0000313" key="4">
    <source>
        <dbReference type="EMBL" id="MDI1493302.1"/>
    </source>
</evidence>
<organism evidence="4 5">
    <name type="scientific">Ramalina farinacea</name>
    <dbReference type="NCBI Taxonomy" id="258253"/>
    <lineage>
        <taxon>Eukaryota</taxon>
        <taxon>Fungi</taxon>
        <taxon>Dikarya</taxon>
        <taxon>Ascomycota</taxon>
        <taxon>Pezizomycotina</taxon>
        <taxon>Lecanoromycetes</taxon>
        <taxon>OSLEUM clade</taxon>
        <taxon>Lecanoromycetidae</taxon>
        <taxon>Lecanorales</taxon>
        <taxon>Lecanorineae</taxon>
        <taxon>Ramalinaceae</taxon>
        <taxon>Ramalina</taxon>
    </lineage>
</organism>
<proteinExistence type="predicted"/>
<dbReference type="PANTHER" id="PTHR23176:SF125">
    <property type="entry name" value="GTPASE ACTIVATOR (BEM2), PUTATIVE (AFU_ORTHOLOGUE AFUA_7G04450)-RELATED"/>
    <property type="match status" value="1"/>
</dbReference>
<dbReference type="InterPro" id="IPR050729">
    <property type="entry name" value="Rho-GAP"/>
</dbReference>
<feature type="compositionally biased region" description="Low complexity" evidence="2">
    <location>
        <begin position="17"/>
        <end position="29"/>
    </location>
</feature>
<dbReference type="GO" id="GO:0005938">
    <property type="term" value="C:cell cortex"/>
    <property type="evidence" value="ECO:0007669"/>
    <property type="project" value="UniProtKB-ARBA"/>
</dbReference>
<name>A0AA43QVQ9_9LECA</name>
<feature type="domain" description="Rho-GAP" evidence="3">
    <location>
        <begin position="303"/>
        <end position="493"/>
    </location>
</feature>
<feature type="compositionally biased region" description="Polar residues" evidence="2">
    <location>
        <begin position="191"/>
        <end position="209"/>
    </location>
</feature>
<dbReference type="GO" id="GO:0005096">
    <property type="term" value="F:GTPase activator activity"/>
    <property type="evidence" value="ECO:0007669"/>
    <property type="project" value="UniProtKB-KW"/>
</dbReference>
<keyword evidence="5" id="KW-1185">Reference proteome</keyword>
<dbReference type="InterPro" id="IPR000198">
    <property type="entry name" value="RhoGAP_dom"/>
</dbReference>
<feature type="region of interest" description="Disordered" evidence="2">
    <location>
        <begin position="1"/>
        <end position="131"/>
    </location>
</feature>
<evidence type="ECO:0000259" key="3">
    <source>
        <dbReference type="PROSITE" id="PS50238"/>
    </source>
</evidence>
<reference evidence="4" key="1">
    <citation type="journal article" date="2023" name="Genome Biol. Evol.">
        <title>First Whole Genome Sequence and Flow Cytometry Genome Size Data for the Lichen-Forming Fungus Ramalina farinacea (Ascomycota).</title>
        <authorList>
            <person name="Llewellyn T."/>
            <person name="Mian S."/>
            <person name="Hill R."/>
            <person name="Leitch I.J."/>
            <person name="Gaya E."/>
        </authorList>
    </citation>
    <scope>NUCLEOTIDE SEQUENCE</scope>
    <source>
        <strain evidence="4">LIQ254RAFAR</strain>
    </source>
</reference>